<dbReference type="Proteomes" id="UP001234989">
    <property type="component" value="Chromosome 9"/>
</dbReference>
<accession>A0AAF0UGF2</accession>
<gene>
    <name evidence="2" type="ORF">MTR67_038992</name>
</gene>
<evidence type="ECO:0000313" key="3">
    <source>
        <dbReference type="Proteomes" id="UP001234989"/>
    </source>
</evidence>
<protein>
    <recommendedName>
        <fullName evidence="1">Retrotransposon gag domain-containing protein</fullName>
    </recommendedName>
</protein>
<keyword evidence="3" id="KW-1185">Reference proteome</keyword>
<organism evidence="2 3">
    <name type="scientific">Solanum verrucosum</name>
    <dbReference type="NCBI Taxonomy" id="315347"/>
    <lineage>
        <taxon>Eukaryota</taxon>
        <taxon>Viridiplantae</taxon>
        <taxon>Streptophyta</taxon>
        <taxon>Embryophyta</taxon>
        <taxon>Tracheophyta</taxon>
        <taxon>Spermatophyta</taxon>
        <taxon>Magnoliopsida</taxon>
        <taxon>eudicotyledons</taxon>
        <taxon>Gunneridae</taxon>
        <taxon>Pentapetalae</taxon>
        <taxon>asterids</taxon>
        <taxon>lamiids</taxon>
        <taxon>Solanales</taxon>
        <taxon>Solanaceae</taxon>
        <taxon>Solanoideae</taxon>
        <taxon>Solaneae</taxon>
        <taxon>Solanum</taxon>
    </lineage>
</organism>
<reference evidence="2" key="1">
    <citation type="submission" date="2023-08" db="EMBL/GenBank/DDBJ databases">
        <title>A de novo genome assembly of Solanum verrucosum Schlechtendal, a Mexican diploid species geographically isolated from the other diploid A-genome species in potato relatives.</title>
        <authorList>
            <person name="Hosaka K."/>
        </authorList>
    </citation>
    <scope>NUCLEOTIDE SEQUENCE</scope>
    <source>
        <tissue evidence="2">Young leaves</tissue>
    </source>
</reference>
<dbReference type="InterPro" id="IPR005162">
    <property type="entry name" value="Retrotrans_gag_dom"/>
</dbReference>
<feature type="domain" description="Retrotransposon gag" evidence="1">
    <location>
        <begin position="84"/>
        <end position="180"/>
    </location>
</feature>
<proteinExistence type="predicted"/>
<name>A0AAF0UGF2_SOLVR</name>
<dbReference type="Pfam" id="PF03732">
    <property type="entry name" value="Retrotrans_gag"/>
    <property type="match status" value="1"/>
</dbReference>
<dbReference type="PANTHER" id="PTHR34482">
    <property type="entry name" value="DNA DAMAGE-INDUCIBLE PROTEIN 1-LIKE"/>
    <property type="match status" value="1"/>
</dbReference>
<sequence>MTNEEIRAAFVTLAQAMTAQANRDMGPRVNAYESTVASRLTDFVRMNPPIFLGSRIGEDPQGFLDEIYKIVDAMGVSSREKAELASYQLKEVAQIWYTQWKANRPEEAGPIEWEEFKEAFLGKYFPLEKRECKIEEFINLRQGNMSVEEYALKFSMLSRYAPSLVSNSREEMSRFVTGVSDLVKEECRTAMLHTCFNSPLVVDHSLFMYNISFENDEITSSGVNHESSVVLDSYIFFYSNPLWCEIFPPKDGNLFFEDESTLVGKDYD</sequence>
<dbReference type="PANTHER" id="PTHR34482:SF57">
    <property type="entry name" value="RETROTRANSPOSON GAG DOMAIN-CONTAINING PROTEIN"/>
    <property type="match status" value="1"/>
</dbReference>
<dbReference type="AlphaFoldDB" id="A0AAF0UGF2"/>
<evidence type="ECO:0000259" key="1">
    <source>
        <dbReference type="Pfam" id="PF03732"/>
    </source>
</evidence>
<dbReference type="EMBL" id="CP133620">
    <property type="protein sequence ID" value="WMV45607.1"/>
    <property type="molecule type" value="Genomic_DNA"/>
</dbReference>
<evidence type="ECO:0000313" key="2">
    <source>
        <dbReference type="EMBL" id="WMV45607.1"/>
    </source>
</evidence>